<dbReference type="EMBL" id="CAJVCH010458200">
    <property type="protein sequence ID" value="CAG7819735.1"/>
    <property type="molecule type" value="Genomic_DNA"/>
</dbReference>
<name>A0A8J2KR06_9HEXA</name>
<keyword evidence="2" id="KW-1185">Reference proteome</keyword>
<organism evidence="1 2">
    <name type="scientific">Allacma fusca</name>
    <dbReference type="NCBI Taxonomy" id="39272"/>
    <lineage>
        <taxon>Eukaryota</taxon>
        <taxon>Metazoa</taxon>
        <taxon>Ecdysozoa</taxon>
        <taxon>Arthropoda</taxon>
        <taxon>Hexapoda</taxon>
        <taxon>Collembola</taxon>
        <taxon>Symphypleona</taxon>
        <taxon>Sminthuridae</taxon>
        <taxon>Allacma</taxon>
    </lineage>
</organism>
<dbReference type="AlphaFoldDB" id="A0A8J2KR06"/>
<gene>
    <name evidence="1" type="ORF">AFUS01_LOCUS30165</name>
</gene>
<evidence type="ECO:0000313" key="2">
    <source>
        <dbReference type="Proteomes" id="UP000708208"/>
    </source>
</evidence>
<evidence type="ECO:0000313" key="1">
    <source>
        <dbReference type="EMBL" id="CAG7819735.1"/>
    </source>
</evidence>
<feature type="non-terminal residue" evidence="1">
    <location>
        <position position="1"/>
    </location>
</feature>
<reference evidence="1" key="1">
    <citation type="submission" date="2021-06" db="EMBL/GenBank/DDBJ databases">
        <authorList>
            <person name="Hodson N. C."/>
            <person name="Mongue J. A."/>
            <person name="Jaron S. K."/>
        </authorList>
    </citation>
    <scope>NUCLEOTIDE SEQUENCE</scope>
</reference>
<comment type="caution">
    <text evidence="1">The sequence shown here is derived from an EMBL/GenBank/DDBJ whole genome shotgun (WGS) entry which is preliminary data.</text>
</comment>
<dbReference type="Proteomes" id="UP000708208">
    <property type="component" value="Unassembled WGS sequence"/>
</dbReference>
<protein>
    <submittedName>
        <fullName evidence="1">Uncharacterized protein</fullName>
    </submittedName>
</protein>
<accession>A0A8J2KR06</accession>
<proteinExistence type="predicted"/>
<sequence>SIRYRNQTTSSIYRRFL</sequence>